<evidence type="ECO:0000313" key="2">
    <source>
        <dbReference type="Proteomes" id="UP001056120"/>
    </source>
</evidence>
<comment type="caution">
    <text evidence="1">The sequence shown here is derived from an EMBL/GenBank/DDBJ whole genome shotgun (WGS) entry which is preliminary data.</text>
</comment>
<accession>A0ACB8XYL4</accession>
<keyword evidence="2" id="KW-1185">Reference proteome</keyword>
<proteinExistence type="predicted"/>
<evidence type="ECO:0000313" key="1">
    <source>
        <dbReference type="EMBL" id="KAI3676572.1"/>
    </source>
</evidence>
<sequence>MQMQQALSQQSTPVDESQSSPIKISRKKKGKTKISTKETAPADEQEKSNRIKCPPSDEVLLTKGYIFISEDPIVGNNQNNAEYWGRIADYYNNEGPKVPRIAHNLRSQWHHIKTKVSKFNELYLQAKSRHKSGWSDDQYINEAKLDYTNYPSNKSSIAFAYEHVWRVIKDCPKHDSSSKVHGHQAPKRQKSNSTVEYTGSTNTPEFGISLDDDDDDIQAEQEPPSHPMGRDKAKSMGRDKTKAKGKDMSLYDYEAKKLSLVEELAETNRVKKLAIEQFDQKIDKFYELEQRKIMPLSSSKSILTGKTLLVKAVAGKAEVPFVSCFVSEFVELYVGMGASRVRGLFSKAKKEAPSIIFTDEIDDVAKSRDGEFQIASNDEREQTLNQLLTILS</sequence>
<gene>
    <name evidence="1" type="ORF">L1987_86183</name>
</gene>
<reference evidence="2" key="1">
    <citation type="journal article" date="2022" name="Mol. Ecol. Resour.">
        <title>The genomes of chicory, endive, great burdock and yacon provide insights into Asteraceae palaeo-polyploidization history and plant inulin production.</title>
        <authorList>
            <person name="Fan W."/>
            <person name="Wang S."/>
            <person name="Wang H."/>
            <person name="Wang A."/>
            <person name="Jiang F."/>
            <person name="Liu H."/>
            <person name="Zhao H."/>
            <person name="Xu D."/>
            <person name="Zhang Y."/>
        </authorList>
    </citation>
    <scope>NUCLEOTIDE SEQUENCE [LARGE SCALE GENOMIC DNA]</scope>
    <source>
        <strain evidence="2">cv. Yunnan</strain>
    </source>
</reference>
<protein>
    <submittedName>
        <fullName evidence="1">Uncharacterized protein</fullName>
    </submittedName>
</protein>
<organism evidence="1 2">
    <name type="scientific">Smallanthus sonchifolius</name>
    <dbReference type="NCBI Taxonomy" id="185202"/>
    <lineage>
        <taxon>Eukaryota</taxon>
        <taxon>Viridiplantae</taxon>
        <taxon>Streptophyta</taxon>
        <taxon>Embryophyta</taxon>
        <taxon>Tracheophyta</taxon>
        <taxon>Spermatophyta</taxon>
        <taxon>Magnoliopsida</taxon>
        <taxon>eudicotyledons</taxon>
        <taxon>Gunneridae</taxon>
        <taxon>Pentapetalae</taxon>
        <taxon>asterids</taxon>
        <taxon>campanulids</taxon>
        <taxon>Asterales</taxon>
        <taxon>Asteraceae</taxon>
        <taxon>Asteroideae</taxon>
        <taxon>Heliantheae alliance</taxon>
        <taxon>Millerieae</taxon>
        <taxon>Smallanthus</taxon>
    </lineage>
</organism>
<name>A0ACB8XYL4_9ASTR</name>
<reference evidence="1 2" key="2">
    <citation type="journal article" date="2022" name="Mol. Ecol. Resour.">
        <title>The genomes of chicory, endive, great burdock and yacon provide insights into Asteraceae paleo-polyploidization history and plant inulin production.</title>
        <authorList>
            <person name="Fan W."/>
            <person name="Wang S."/>
            <person name="Wang H."/>
            <person name="Wang A."/>
            <person name="Jiang F."/>
            <person name="Liu H."/>
            <person name="Zhao H."/>
            <person name="Xu D."/>
            <person name="Zhang Y."/>
        </authorList>
    </citation>
    <scope>NUCLEOTIDE SEQUENCE [LARGE SCALE GENOMIC DNA]</scope>
    <source>
        <strain evidence="2">cv. Yunnan</strain>
        <tissue evidence="1">Leaves</tissue>
    </source>
</reference>
<dbReference type="EMBL" id="CM042046">
    <property type="protein sequence ID" value="KAI3676572.1"/>
    <property type="molecule type" value="Genomic_DNA"/>
</dbReference>
<dbReference type="Proteomes" id="UP001056120">
    <property type="component" value="Linkage Group LG29"/>
</dbReference>